<dbReference type="Pfam" id="PF00753">
    <property type="entry name" value="Lactamase_B"/>
    <property type="match status" value="1"/>
</dbReference>
<dbReference type="PANTHER" id="PTHR46233:SF3">
    <property type="entry name" value="HYDROXYACYLGLUTATHIONE HYDROLASE GLOC"/>
    <property type="match status" value="1"/>
</dbReference>
<dbReference type="InterPro" id="IPR051453">
    <property type="entry name" value="MBL_Glyoxalase_II"/>
</dbReference>
<dbReference type="OrthoDB" id="9802248at2"/>
<evidence type="ECO:0000256" key="4">
    <source>
        <dbReference type="ARBA" id="ARBA00022833"/>
    </source>
</evidence>
<dbReference type="InterPro" id="IPR001279">
    <property type="entry name" value="Metallo-B-lactamas"/>
</dbReference>
<gene>
    <name evidence="6" type="ORF">AALO17_11180</name>
</gene>
<evidence type="ECO:0000256" key="1">
    <source>
        <dbReference type="ARBA" id="ARBA00001947"/>
    </source>
</evidence>
<evidence type="ECO:0000256" key="2">
    <source>
        <dbReference type="ARBA" id="ARBA00022723"/>
    </source>
</evidence>
<evidence type="ECO:0000256" key="3">
    <source>
        <dbReference type="ARBA" id="ARBA00022801"/>
    </source>
</evidence>
<dbReference type="RefSeq" id="WP_067556361.1">
    <property type="nucleotide sequence ID" value="NZ_CANASY010000037.1"/>
</dbReference>
<dbReference type="GeneID" id="78477877"/>
<dbReference type="EMBL" id="CP011391">
    <property type="protein sequence ID" value="AMK54252.1"/>
    <property type="molecule type" value="Genomic_DNA"/>
</dbReference>
<dbReference type="Proteomes" id="UP000069771">
    <property type="component" value="Chromosome"/>
</dbReference>
<dbReference type="SMART" id="SM00849">
    <property type="entry name" value="Lactamase_B"/>
    <property type="match status" value="1"/>
</dbReference>
<dbReference type="AlphaFoldDB" id="A0A140DUC5"/>
<reference evidence="6 7" key="1">
    <citation type="journal article" date="2016" name="Gut Pathog.">
        <title>Whole genome sequencing of "Faecalibaculum rodentium" ALO17, isolated from C57BL/6J laboratory mouse feces.</title>
        <authorList>
            <person name="Lim S."/>
            <person name="Chang D.H."/>
            <person name="Ahn S."/>
            <person name="Kim B.C."/>
        </authorList>
    </citation>
    <scope>NUCLEOTIDE SEQUENCE [LARGE SCALE GENOMIC DNA]</scope>
    <source>
        <strain evidence="6 7">Alo17</strain>
    </source>
</reference>
<evidence type="ECO:0000313" key="7">
    <source>
        <dbReference type="Proteomes" id="UP000069771"/>
    </source>
</evidence>
<keyword evidence="3 6" id="KW-0378">Hydrolase</keyword>
<evidence type="ECO:0000259" key="5">
    <source>
        <dbReference type="SMART" id="SM00849"/>
    </source>
</evidence>
<dbReference type="PANTHER" id="PTHR46233">
    <property type="entry name" value="HYDROXYACYLGLUTATHIONE HYDROLASE GLOC"/>
    <property type="match status" value="1"/>
</dbReference>
<dbReference type="GO" id="GO:0046872">
    <property type="term" value="F:metal ion binding"/>
    <property type="evidence" value="ECO:0007669"/>
    <property type="project" value="UniProtKB-KW"/>
</dbReference>
<keyword evidence="4" id="KW-0862">Zinc</keyword>
<keyword evidence="2" id="KW-0479">Metal-binding</keyword>
<accession>A0A140DUC5</accession>
<keyword evidence="7" id="KW-1185">Reference proteome</keyword>
<dbReference type="Gene3D" id="3.60.15.10">
    <property type="entry name" value="Ribonuclease Z/Hydroxyacylglutathione hydrolase-like"/>
    <property type="match status" value="1"/>
</dbReference>
<evidence type="ECO:0000313" key="6">
    <source>
        <dbReference type="EMBL" id="AMK54252.1"/>
    </source>
</evidence>
<feature type="domain" description="Metallo-beta-lactamase" evidence="5">
    <location>
        <begin position="12"/>
        <end position="185"/>
    </location>
</feature>
<organism evidence="6 7">
    <name type="scientific">Faecalibaculum rodentium</name>
    <dbReference type="NCBI Taxonomy" id="1702221"/>
    <lineage>
        <taxon>Bacteria</taxon>
        <taxon>Bacillati</taxon>
        <taxon>Bacillota</taxon>
        <taxon>Erysipelotrichia</taxon>
        <taxon>Erysipelotrichales</taxon>
        <taxon>Erysipelotrichaceae</taxon>
        <taxon>Faecalibaculum</taxon>
    </lineage>
</organism>
<comment type="cofactor">
    <cofactor evidence="1">
        <name>Zn(2+)</name>
        <dbReference type="ChEBI" id="CHEBI:29105"/>
    </cofactor>
</comment>
<dbReference type="KEGG" id="fro:AALO17_11180"/>
<protein>
    <submittedName>
        <fullName evidence="6">Hydroxyacylglutathione hydrolase</fullName>
        <ecNumber evidence="6">3.1.2.6</ecNumber>
    </submittedName>
</protein>
<dbReference type="SUPFAM" id="SSF56281">
    <property type="entry name" value="Metallo-hydrolase/oxidoreductase"/>
    <property type="match status" value="1"/>
</dbReference>
<dbReference type="PATRIC" id="fig|1702221.3.peg.1078"/>
<dbReference type="CDD" id="cd06262">
    <property type="entry name" value="metallo-hydrolase-like_MBL-fold"/>
    <property type="match status" value="1"/>
</dbReference>
<dbReference type="EC" id="3.1.2.6" evidence="6"/>
<sequence length="202" mass="22020">MKVICIPLGPVQANCYVIIQDGKALLIDPGDRFEDLKHILERNHATLEAVLLTHAHFDHIGGLDALLKEFHVDVYMNPLEFSFLSSADLNGSSAFGGYLSSTARPLPVHEGENEIGGFMVEALTLPGHTRGSTVYIIGNTAFTGDVLFQGSVGRTDLPTGSWQEMQESIAVLKTLPDDLIVYPGHGPATTIGQEKSWNPYFR</sequence>
<proteinExistence type="predicted"/>
<dbReference type="GO" id="GO:0004416">
    <property type="term" value="F:hydroxyacylglutathione hydrolase activity"/>
    <property type="evidence" value="ECO:0007669"/>
    <property type="project" value="UniProtKB-EC"/>
</dbReference>
<name>A0A140DUC5_9FIRM</name>
<dbReference type="InterPro" id="IPR036866">
    <property type="entry name" value="RibonucZ/Hydroxyglut_hydro"/>
</dbReference>
<dbReference type="STRING" id="1702221.AALO17_11180"/>